<dbReference type="InterPro" id="IPR036188">
    <property type="entry name" value="FAD/NAD-bd_sf"/>
</dbReference>
<organism evidence="3 4">
    <name type="scientific">Saccharophagus degradans</name>
    <dbReference type="NCBI Taxonomy" id="86304"/>
    <lineage>
        <taxon>Bacteria</taxon>
        <taxon>Pseudomonadati</taxon>
        <taxon>Pseudomonadota</taxon>
        <taxon>Gammaproteobacteria</taxon>
        <taxon>Cellvibrionales</taxon>
        <taxon>Cellvibrionaceae</taxon>
        <taxon>Saccharophagus</taxon>
    </lineage>
</organism>
<dbReference type="PANTHER" id="PTHR43747">
    <property type="entry name" value="FAD-BINDING PROTEIN"/>
    <property type="match status" value="1"/>
</dbReference>
<dbReference type="Proteomes" id="UP001169760">
    <property type="component" value="Unassembled WGS sequence"/>
</dbReference>
<reference evidence="3" key="1">
    <citation type="submission" date="2023-07" db="EMBL/GenBank/DDBJ databases">
        <title>Genome content predicts the carbon catabolic preferences of heterotrophic bacteria.</title>
        <authorList>
            <person name="Gralka M."/>
        </authorList>
    </citation>
    <scope>NUCLEOTIDE SEQUENCE</scope>
    <source>
        <strain evidence="3">I3M17_2</strain>
    </source>
</reference>
<dbReference type="GO" id="GO:0004497">
    <property type="term" value="F:monooxygenase activity"/>
    <property type="evidence" value="ECO:0007669"/>
    <property type="project" value="InterPro"/>
</dbReference>
<feature type="binding site" evidence="2">
    <location>
        <begin position="14"/>
        <end position="17"/>
    </location>
    <ligand>
        <name>FAD</name>
        <dbReference type="ChEBI" id="CHEBI:57692"/>
    </ligand>
</feature>
<keyword evidence="2" id="KW-0547">Nucleotide-binding</keyword>
<dbReference type="PANTHER" id="PTHR43747:SF4">
    <property type="entry name" value="FLAVIN-DEPENDENT TRYPTOPHAN HALOGENASE"/>
    <property type="match status" value="1"/>
</dbReference>
<dbReference type="SUPFAM" id="SSF51905">
    <property type="entry name" value="FAD/NAD(P)-binding domain"/>
    <property type="match status" value="1"/>
</dbReference>
<evidence type="ECO:0000313" key="3">
    <source>
        <dbReference type="EMBL" id="MDO6424791.1"/>
    </source>
</evidence>
<dbReference type="PIRSF" id="PIRSF011396">
    <property type="entry name" value="Trp_halogenase"/>
    <property type="match status" value="1"/>
</dbReference>
<protein>
    <submittedName>
        <fullName evidence="3">Tryptophan 7-halogenase</fullName>
    </submittedName>
</protein>
<keyword evidence="2" id="KW-0285">Flavoprotein</keyword>
<dbReference type="InterPro" id="IPR006905">
    <property type="entry name" value="Flavin_halogenase"/>
</dbReference>
<dbReference type="EMBL" id="JAUOPB010000018">
    <property type="protein sequence ID" value="MDO6424791.1"/>
    <property type="molecule type" value="Genomic_DNA"/>
</dbReference>
<evidence type="ECO:0000313" key="4">
    <source>
        <dbReference type="Proteomes" id="UP001169760"/>
    </source>
</evidence>
<evidence type="ECO:0000256" key="1">
    <source>
        <dbReference type="PIRSR" id="PIRSR011396-1"/>
    </source>
</evidence>
<dbReference type="GO" id="GO:0000166">
    <property type="term" value="F:nucleotide binding"/>
    <property type="evidence" value="ECO:0007669"/>
    <property type="project" value="UniProtKB-KW"/>
</dbReference>
<dbReference type="Gene3D" id="3.50.50.60">
    <property type="entry name" value="FAD/NAD(P)-binding domain"/>
    <property type="match status" value="1"/>
</dbReference>
<feature type="binding site" evidence="2">
    <location>
        <position position="343"/>
    </location>
    <ligand>
        <name>L-tryptophan</name>
        <dbReference type="ChEBI" id="CHEBI:57912"/>
    </ligand>
</feature>
<name>A0AAW7XAP1_9GAMM</name>
<dbReference type="RefSeq" id="WP_303494000.1">
    <property type="nucleotide sequence ID" value="NZ_JAUOPB010000018.1"/>
</dbReference>
<keyword evidence="2" id="KW-0274">FAD</keyword>
<proteinExistence type="predicted"/>
<gene>
    <name evidence="3" type="ORF">Q4521_20035</name>
</gene>
<feature type="binding site" evidence="2">
    <location>
        <position position="334"/>
    </location>
    <ligand>
        <name>FAD</name>
        <dbReference type="ChEBI" id="CHEBI:57692"/>
    </ligand>
</feature>
<dbReference type="PROSITE" id="PS51257">
    <property type="entry name" value="PROKAR_LIPOPROTEIN"/>
    <property type="match status" value="1"/>
</dbReference>
<feature type="binding site" evidence="2">
    <location>
        <position position="80"/>
    </location>
    <ligand>
        <name>7-chloro-L-tryptophan</name>
        <dbReference type="ChEBI" id="CHEBI:58713"/>
    </ligand>
</feature>
<evidence type="ECO:0000256" key="2">
    <source>
        <dbReference type="PIRSR" id="PIRSR011396-2"/>
    </source>
</evidence>
<comment type="caution">
    <text evidence="3">The sequence shown here is derived from an EMBL/GenBank/DDBJ whole genome shotgun (WGS) entry which is preliminary data.</text>
</comment>
<dbReference type="InterPro" id="IPR050816">
    <property type="entry name" value="Flavin-dep_Halogenase_NPB"/>
</dbReference>
<dbReference type="InterPro" id="IPR033856">
    <property type="entry name" value="Trp_halogen"/>
</dbReference>
<dbReference type="AlphaFoldDB" id="A0AAW7XAP1"/>
<sequence>MHSKQVKKIVIVGGGTAGWMAAAMLACRYSREDLAIQLVESDAIATVGVGEATVPGIIQLHQHLGIKESEFVSATNATFKLGIEFKNWSQLGATFFHPFAKYGAPIAGQAFFDCWLRLKQAGYTAKLDEFSLSIALAKANKFVQPDDNATNQLAMFGYAYHFDATLYAKFLRAYAEQRGVQRTEGLITQTHLQADGNIECVELASGEKVAGDLFFDCSGFRGLLIEEALQTGYQDWSHWLPCNKAVAVQTINQKPPTPYTRSTALAAGWQWTIPLQNRIGNGYVFCDRYISDDEAIATLTRNVEGEMLTEPRVIGFNAGVRNKFWNKNCVAIGLASGFIEPLESTSISLIQTGVEKIMDAMPALEYSENTIASTNSLNQQEYERIRDFIVLHYKASAREDSAFWRDVRAMDIPTTLQNKMSAYLKDATFLDYGQESFKDASWQTMYNGFNLYPHKPPSNVADLDVQQLMLVAEKMRAAIQAGVAHAPSHAEFLTTLADGKF</sequence>
<feature type="binding site" evidence="2">
    <location>
        <position position="347"/>
    </location>
    <ligand>
        <name>FAD</name>
        <dbReference type="ChEBI" id="CHEBI:57692"/>
    </ligand>
</feature>
<dbReference type="Pfam" id="PF04820">
    <property type="entry name" value="Trp_halogenase"/>
    <property type="match status" value="1"/>
</dbReference>
<accession>A0AAW7XAP1</accession>
<feature type="active site" evidence="1">
    <location>
        <position position="80"/>
    </location>
</feature>